<dbReference type="InterPro" id="IPR057207">
    <property type="entry name" value="FBXL15_LRR"/>
</dbReference>
<dbReference type="STRING" id="1263082.A0A068SAY1"/>
<dbReference type="OrthoDB" id="6781668at2759"/>
<evidence type="ECO:0000313" key="2">
    <source>
        <dbReference type="EMBL" id="CDH59095.1"/>
    </source>
</evidence>
<protein>
    <recommendedName>
        <fullName evidence="1">F-box/LRR-repeat protein 15-like leucin rich repeat domain-containing protein</fullName>
    </recommendedName>
</protein>
<dbReference type="GO" id="GO:0031146">
    <property type="term" value="P:SCF-dependent proteasomal ubiquitin-dependent protein catabolic process"/>
    <property type="evidence" value="ECO:0007669"/>
    <property type="project" value="TreeGrafter"/>
</dbReference>
<dbReference type="VEuPathDB" id="FungiDB:LCOR_09929.1"/>
<organism evidence="2 3">
    <name type="scientific">Lichtheimia corymbifera JMRC:FSU:9682</name>
    <dbReference type="NCBI Taxonomy" id="1263082"/>
    <lineage>
        <taxon>Eukaryota</taxon>
        <taxon>Fungi</taxon>
        <taxon>Fungi incertae sedis</taxon>
        <taxon>Mucoromycota</taxon>
        <taxon>Mucoromycotina</taxon>
        <taxon>Mucoromycetes</taxon>
        <taxon>Mucorales</taxon>
        <taxon>Lichtheimiaceae</taxon>
        <taxon>Lichtheimia</taxon>
    </lineage>
</organism>
<dbReference type="EMBL" id="CBTN010000065">
    <property type="protein sequence ID" value="CDH59095.1"/>
    <property type="molecule type" value="Genomic_DNA"/>
</dbReference>
<reference evidence="2" key="1">
    <citation type="submission" date="2013-08" db="EMBL/GenBank/DDBJ databases">
        <title>Gene expansion shapes genome architecture in the human pathogen Lichtheimia corymbifera: an evolutionary genomics analysis in the ancient terrestrial Mucorales (Mucoromycotina).</title>
        <authorList>
            <person name="Schwartze V.U."/>
            <person name="Winter S."/>
            <person name="Shelest E."/>
            <person name="Marcet-Houben M."/>
            <person name="Horn F."/>
            <person name="Wehner S."/>
            <person name="Hoffmann K."/>
            <person name="Riege K."/>
            <person name="Sammeth M."/>
            <person name="Nowrousian M."/>
            <person name="Valiante V."/>
            <person name="Linde J."/>
            <person name="Jacobsen I.D."/>
            <person name="Marz M."/>
            <person name="Brakhage A.A."/>
            <person name="Gabaldon T."/>
            <person name="Bocker S."/>
            <person name="Voigt K."/>
        </authorList>
    </citation>
    <scope>NUCLEOTIDE SEQUENCE [LARGE SCALE GENOMIC DNA]</scope>
    <source>
        <strain evidence="2">FSU 9682</strain>
    </source>
</reference>
<dbReference type="Pfam" id="PF25372">
    <property type="entry name" value="DUF7885"/>
    <property type="match status" value="1"/>
</dbReference>
<dbReference type="Proteomes" id="UP000027586">
    <property type="component" value="Unassembled WGS sequence"/>
</dbReference>
<dbReference type="InterPro" id="IPR006553">
    <property type="entry name" value="Leu-rich_rpt_Cys-con_subtyp"/>
</dbReference>
<sequence length="488" mass="55201">MGADIRVLQGQAFFHDNPLHTSSLSPTLSCCPLLIPEIAHLVVDLIDPEDLLAVAFSCRVLFDAACGRIWRTLQPKTHLTLRRIRQALEGRHGSKRAPFYEYRQFVTHFGWCPYDKDLQPLERHFFDVFQFPRLTRLDLSYAAAQDHAVRQILTSAPRLRHVDLSLCYCLSTEAIRPLLVMSPRLETLVLYGCGKIAHDTLATVIERHADTLRCIRLTDISDRVLQSIQQCRQLDDLGLEHCADPLSADRLRLFCTALSTRPITTTMGRLSRLRMRDVATLTEEPLQLLAPAIADTLLHLDLSECNLVAEDGFMQLAKHCRALEHLALVHQFAVTDQVIQTFILHCPHLRLLDISGCRLLTERALAPWIDDTIDTSQSRLKILNISGLEPDVSANAVLHLLQSLPHITEICLGVAYDRTDAMRIIELANDASLFSLFWLDIARCATICRSTTANNSFNHFVRHQPHLPSLYDNNDNDNQDSSSLFTLN</sequence>
<accession>A0A068SAY1</accession>
<dbReference type="SUPFAM" id="SSF52047">
    <property type="entry name" value="RNI-like"/>
    <property type="match status" value="1"/>
</dbReference>
<name>A0A068SAY1_9FUNG</name>
<comment type="caution">
    <text evidence="2">The sequence shown here is derived from an EMBL/GenBank/DDBJ whole genome shotgun (WGS) entry which is preliminary data.</text>
</comment>
<evidence type="ECO:0000259" key="1">
    <source>
        <dbReference type="Pfam" id="PF25372"/>
    </source>
</evidence>
<dbReference type="Gene3D" id="3.80.10.10">
    <property type="entry name" value="Ribonuclease Inhibitor"/>
    <property type="match status" value="3"/>
</dbReference>
<dbReference type="PANTHER" id="PTHR13318">
    <property type="entry name" value="PARTNER OF PAIRED, ISOFORM B-RELATED"/>
    <property type="match status" value="1"/>
</dbReference>
<dbReference type="GO" id="GO:0019005">
    <property type="term" value="C:SCF ubiquitin ligase complex"/>
    <property type="evidence" value="ECO:0007669"/>
    <property type="project" value="TreeGrafter"/>
</dbReference>
<dbReference type="PANTHER" id="PTHR13318:SF247">
    <property type="entry name" value="GH16156P"/>
    <property type="match status" value="1"/>
</dbReference>
<feature type="domain" description="F-box/LRR-repeat protein 15-like leucin rich repeat" evidence="1">
    <location>
        <begin position="266"/>
        <end position="451"/>
    </location>
</feature>
<dbReference type="AlphaFoldDB" id="A0A068SAY1"/>
<dbReference type="SMART" id="SM00367">
    <property type="entry name" value="LRR_CC"/>
    <property type="match status" value="7"/>
</dbReference>
<proteinExistence type="predicted"/>
<dbReference type="InterPro" id="IPR032675">
    <property type="entry name" value="LRR_dom_sf"/>
</dbReference>
<evidence type="ECO:0000313" key="3">
    <source>
        <dbReference type="Proteomes" id="UP000027586"/>
    </source>
</evidence>
<keyword evidence="3" id="KW-1185">Reference proteome</keyword>
<gene>
    <name evidence="2" type="ORF">LCOR_09929.1</name>
</gene>